<feature type="domain" description="G-protein coupled receptors family 1 profile" evidence="8">
    <location>
        <begin position="213"/>
        <end position="477"/>
    </location>
</feature>
<evidence type="ECO:0000256" key="1">
    <source>
        <dbReference type="ARBA" id="ARBA00004370"/>
    </source>
</evidence>
<dbReference type="Gene3D" id="1.20.1070.10">
    <property type="entry name" value="Rhodopsin 7-helix transmembrane proteins"/>
    <property type="match status" value="1"/>
</dbReference>
<dbReference type="Proteomes" id="UP001487740">
    <property type="component" value="Unassembled WGS sequence"/>
</dbReference>
<comment type="subcellular location">
    <subcellularLocation>
        <location evidence="1">Membrane</location>
    </subcellularLocation>
</comment>
<dbReference type="InterPro" id="IPR017452">
    <property type="entry name" value="GPCR_Rhodpsn_7TM"/>
</dbReference>
<evidence type="ECO:0000313" key="9">
    <source>
        <dbReference type="EMBL" id="KAK8396942.1"/>
    </source>
</evidence>
<dbReference type="PROSITE" id="PS50262">
    <property type="entry name" value="G_PROTEIN_RECEP_F1_2"/>
    <property type="match status" value="1"/>
</dbReference>
<evidence type="ECO:0000313" key="10">
    <source>
        <dbReference type="Proteomes" id="UP001487740"/>
    </source>
</evidence>
<name>A0AAW0UA23_SCYPA</name>
<comment type="caution">
    <text evidence="9">The sequence shown here is derived from an EMBL/GenBank/DDBJ whole genome shotgun (WGS) entry which is preliminary data.</text>
</comment>
<dbReference type="GO" id="GO:0016020">
    <property type="term" value="C:membrane"/>
    <property type="evidence" value="ECO:0007669"/>
    <property type="project" value="UniProtKB-SubCell"/>
</dbReference>
<gene>
    <name evidence="9" type="ORF">O3P69_005142</name>
</gene>
<dbReference type="GO" id="GO:0004930">
    <property type="term" value="F:G protein-coupled receptor activity"/>
    <property type="evidence" value="ECO:0007669"/>
    <property type="project" value="InterPro"/>
</dbReference>
<feature type="transmembrane region" description="Helical" evidence="7">
    <location>
        <begin position="458"/>
        <end position="480"/>
    </location>
</feature>
<feature type="transmembrane region" description="Helical" evidence="7">
    <location>
        <begin position="233"/>
        <end position="258"/>
    </location>
</feature>
<dbReference type="CDD" id="cd14978">
    <property type="entry name" value="7tmA_FMRFamide_R-like"/>
    <property type="match status" value="1"/>
</dbReference>
<dbReference type="Pfam" id="PF00001">
    <property type="entry name" value="7tm_1"/>
    <property type="match status" value="1"/>
</dbReference>
<dbReference type="InterPro" id="IPR000276">
    <property type="entry name" value="GPCR_Rhodpsn"/>
</dbReference>
<feature type="region of interest" description="Disordered" evidence="6">
    <location>
        <begin position="180"/>
        <end position="202"/>
    </location>
</feature>
<dbReference type="InterPro" id="IPR053093">
    <property type="entry name" value="GPCR-like"/>
</dbReference>
<evidence type="ECO:0000256" key="4">
    <source>
        <dbReference type="ARBA" id="ARBA00022989"/>
    </source>
</evidence>
<feature type="compositionally biased region" description="Basic and acidic residues" evidence="6">
    <location>
        <begin position="181"/>
        <end position="202"/>
    </location>
</feature>
<evidence type="ECO:0000259" key="8">
    <source>
        <dbReference type="PROSITE" id="PS50262"/>
    </source>
</evidence>
<feature type="transmembrane region" description="Helical" evidence="7">
    <location>
        <begin position="415"/>
        <end position="438"/>
    </location>
</feature>
<dbReference type="PANTHER" id="PTHR47760">
    <property type="entry name" value="G-PROTEIN COUPLED RECEPTOR B0563.6-LIKE PROTEIN-RELATED"/>
    <property type="match status" value="1"/>
</dbReference>
<keyword evidence="3 7" id="KW-0812">Transmembrane</keyword>
<evidence type="ECO:0000256" key="3">
    <source>
        <dbReference type="ARBA" id="ARBA00022692"/>
    </source>
</evidence>
<organism evidence="9 10">
    <name type="scientific">Scylla paramamosain</name>
    <name type="common">Mud crab</name>
    <dbReference type="NCBI Taxonomy" id="85552"/>
    <lineage>
        <taxon>Eukaryota</taxon>
        <taxon>Metazoa</taxon>
        <taxon>Ecdysozoa</taxon>
        <taxon>Arthropoda</taxon>
        <taxon>Crustacea</taxon>
        <taxon>Multicrustacea</taxon>
        <taxon>Malacostraca</taxon>
        <taxon>Eumalacostraca</taxon>
        <taxon>Eucarida</taxon>
        <taxon>Decapoda</taxon>
        <taxon>Pleocyemata</taxon>
        <taxon>Brachyura</taxon>
        <taxon>Eubrachyura</taxon>
        <taxon>Portunoidea</taxon>
        <taxon>Portunidae</taxon>
        <taxon>Portuninae</taxon>
        <taxon>Scylla</taxon>
    </lineage>
</organism>
<dbReference type="SUPFAM" id="SSF81321">
    <property type="entry name" value="Family A G protein-coupled receptor-like"/>
    <property type="match status" value="1"/>
</dbReference>
<comment type="similarity">
    <text evidence="2">Belongs to the G-protein coupled receptor 1 family.</text>
</comment>
<proteinExistence type="inferred from homology"/>
<sequence length="566" mass="64746">MEAACRQASHREMRVGVWVWMSREAGSGPLLGWAARPGFVVTRKSNKAVIGVLLCDSELDTRLFCLDFLERVEAPEEQVKVFRELFLRGFDFQYLSIPANRLASPSYTFDSLLPPGTGRLSGWLQACQVGVRPRKALTRRTQEARHLYFPVFFPPSGCRWRQQQRWWWWWWQQQQEVTQDSGREESERDHDGGGMLREREGGRGRSVRRGIFTNTLNLIVLTRPLMRGRTYRWLRALACVDLSLCVLTVPVCLAKGGIKPLRSQFVAGYYAHFGWSLSIASQILSFYLMGMFAFERFLAVCRHDLYPRSQTDAVFRGGVVSATVFVLLLYVPTMAVGRVDAAEDQWMPRDGYSMQEYTWYPAYAWLREIFSRLVPAILITFCSVRITLRLKHLRNIREGFGSGVPAARRERERRLVLLLFWVTTLFYIFNTPVTVYYLGFLHTQRFCGKDMSARLLTFAAISNLLQMLGNISNFVLYFIISQEFHKTLCNLLACRDTGRGGSLMGHSVKTSNMLPSTTAVITAATIITKTTEDESHTRPDLGYQQELPDGAAPFNGTNNFSMLEAR</sequence>
<evidence type="ECO:0000256" key="2">
    <source>
        <dbReference type="ARBA" id="ARBA00010663"/>
    </source>
</evidence>
<feature type="region of interest" description="Disordered" evidence="6">
    <location>
        <begin position="531"/>
        <end position="555"/>
    </location>
</feature>
<dbReference type="PROSITE" id="PS00237">
    <property type="entry name" value="G_PROTEIN_RECEP_F1_1"/>
    <property type="match status" value="1"/>
</dbReference>
<evidence type="ECO:0000256" key="5">
    <source>
        <dbReference type="ARBA" id="ARBA00023136"/>
    </source>
</evidence>
<accession>A0AAW0UA23</accession>
<keyword evidence="10" id="KW-1185">Reference proteome</keyword>
<keyword evidence="4 7" id="KW-1133">Transmembrane helix</keyword>
<keyword evidence="5 7" id="KW-0472">Membrane</keyword>
<dbReference type="EMBL" id="JARAKH010000015">
    <property type="protein sequence ID" value="KAK8396942.1"/>
    <property type="molecule type" value="Genomic_DNA"/>
</dbReference>
<protein>
    <recommendedName>
        <fullName evidence="8">G-protein coupled receptors family 1 profile domain-containing protein</fullName>
    </recommendedName>
</protein>
<dbReference type="PANTHER" id="PTHR47760:SF1">
    <property type="entry name" value="G-PROTEIN COUPLED RECEPTORS FAMILY 1 PROFILE DOMAIN-CONTAINING PROTEIN"/>
    <property type="match status" value="1"/>
</dbReference>
<feature type="transmembrane region" description="Helical" evidence="7">
    <location>
        <begin position="313"/>
        <end position="331"/>
    </location>
</feature>
<evidence type="ECO:0000256" key="6">
    <source>
        <dbReference type="SAM" id="MobiDB-lite"/>
    </source>
</evidence>
<evidence type="ECO:0000256" key="7">
    <source>
        <dbReference type="SAM" id="Phobius"/>
    </source>
</evidence>
<feature type="transmembrane region" description="Helical" evidence="7">
    <location>
        <begin position="369"/>
        <end position="388"/>
    </location>
</feature>
<feature type="transmembrane region" description="Helical" evidence="7">
    <location>
        <begin position="270"/>
        <end position="292"/>
    </location>
</feature>
<dbReference type="AlphaFoldDB" id="A0AAW0UA23"/>
<reference evidence="9 10" key="1">
    <citation type="submission" date="2023-03" db="EMBL/GenBank/DDBJ databases">
        <title>High-quality genome of Scylla paramamosain provides insights in environmental adaptation.</title>
        <authorList>
            <person name="Zhang L."/>
        </authorList>
    </citation>
    <scope>NUCLEOTIDE SEQUENCE [LARGE SCALE GENOMIC DNA]</scope>
    <source>
        <strain evidence="9">LZ_2023a</strain>
        <tissue evidence="9">Muscle</tissue>
    </source>
</reference>